<reference evidence="12" key="1">
    <citation type="submission" date="2014-08" db="EMBL/GenBank/DDBJ databases">
        <authorList>
            <person name="Sharma Rahul"/>
            <person name="Thines Marco"/>
        </authorList>
    </citation>
    <scope>NUCLEOTIDE SEQUENCE</scope>
</reference>
<evidence type="ECO:0000256" key="5">
    <source>
        <dbReference type="ARBA" id="ARBA00022737"/>
    </source>
</evidence>
<evidence type="ECO:0000259" key="11">
    <source>
        <dbReference type="PROSITE" id="PS51352"/>
    </source>
</evidence>
<keyword evidence="4 10" id="KW-0732">Signal</keyword>
<dbReference type="SUPFAM" id="SSF52833">
    <property type="entry name" value="Thioredoxin-like"/>
    <property type="match status" value="2"/>
</dbReference>
<dbReference type="SUPFAM" id="SSF47933">
    <property type="entry name" value="ERP29 C domain-like"/>
    <property type="match status" value="1"/>
</dbReference>
<dbReference type="InterPro" id="IPR051063">
    <property type="entry name" value="PDI"/>
</dbReference>
<dbReference type="InterPro" id="IPR005788">
    <property type="entry name" value="PDI_thioredoxin-like_dom"/>
</dbReference>
<keyword evidence="8" id="KW-0676">Redox-active center</keyword>
<dbReference type="GO" id="GO:0005783">
    <property type="term" value="C:endoplasmic reticulum"/>
    <property type="evidence" value="ECO:0007669"/>
    <property type="project" value="InterPro"/>
</dbReference>
<evidence type="ECO:0000256" key="7">
    <source>
        <dbReference type="ARBA" id="ARBA00023235"/>
    </source>
</evidence>
<evidence type="ECO:0000256" key="10">
    <source>
        <dbReference type="SAM" id="SignalP"/>
    </source>
</evidence>
<comment type="catalytic activity">
    <reaction evidence="1">
        <text>Catalyzes the rearrangement of -S-S- bonds in proteins.</text>
        <dbReference type="EC" id="5.3.4.1"/>
    </reaction>
</comment>
<name>A0A0F7SW28_PHARH</name>
<dbReference type="InterPro" id="IPR036249">
    <property type="entry name" value="Thioredoxin-like_sf"/>
</dbReference>
<evidence type="ECO:0000256" key="9">
    <source>
        <dbReference type="RuleBase" id="RU004208"/>
    </source>
</evidence>
<evidence type="ECO:0000256" key="6">
    <source>
        <dbReference type="ARBA" id="ARBA00023157"/>
    </source>
</evidence>
<dbReference type="Gene3D" id="3.40.30.10">
    <property type="entry name" value="Glutaredoxin"/>
    <property type="match status" value="2"/>
</dbReference>
<dbReference type="PANTHER" id="PTHR45672">
    <property type="entry name" value="PROTEIN DISULFIDE-ISOMERASE C17H9.14C-RELATED"/>
    <property type="match status" value="1"/>
</dbReference>
<accession>A0A0F7SW28</accession>
<keyword evidence="6" id="KW-1015">Disulfide bond</keyword>
<sequence length="409" mass="44271">MRLLSLLLFPAVVLASNVLVLNDDNFDQHIGQAKGALVEFYAPWCGHCKNLAPTYEQLADTYSGKDVLIAKIDADGEGKKSGSRFGVKGYPTIKWFPAGSLKPVDYNSGRDLDSLVAFVSDKTGIKSKVKAPPPPATLELTVSNFDKFALDESKGTLVAFTAPWCGHCKSLKPVLEKVAADFKNEPDCIVAQMNADEQTNKVVSNRYGVKSYPTIKYFPSGVSKSIDFQPESYEKARTEEAFVEFLNKACGTSRVAGGGLSDVAGLIGDLDSIVGSVFNPTLATSLTALIASAESLAPSFLRAKDQESVKYYLRVLKKLDVLGENGRTWISNEKARLAKLASSSALNPIKKDELQIKSNILTSFLTQRAASIVDAAGDLFEDAKAQAQKGVDKAGEVVEDVKERIREEL</sequence>
<keyword evidence="5" id="KW-0677">Repeat</keyword>
<evidence type="ECO:0000256" key="1">
    <source>
        <dbReference type="ARBA" id="ARBA00001182"/>
    </source>
</evidence>
<evidence type="ECO:0000256" key="4">
    <source>
        <dbReference type="ARBA" id="ARBA00022729"/>
    </source>
</evidence>
<evidence type="ECO:0000313" key="12">
    <source>
        <dbReference type="EMBL" id="CED84223.1"/>
    </source>
</evidence>
<dbReference type="NCBIfam" id="TIGR01126">
    <property type="entry name" value="pdi_dom"/>
    <property type="match status" value="1"/>
</dbReference>
<dbReference type="GO" id="GO:0003756">
    <property type="term" value="F:protein disulfide isomerase activity"/>
    <property type="evidence" value="ECO:0007669"/>
    <property type="project" value="UniProtKB-EC"/>
</dbReference>
<dbReference type="PANTHER" id="PTHR45672:SF11">
    <property type="entry name" value="PROTEIN DISULFIDE-ISOMERASE C17H9.14C"/>
    <property type="match status" value="1"/>
</dbReference>
<dbReference type="EMBL" id="LN483157">
    <property type="protein sequence ID" value="CED84223.1"/>
    <property type="molecule type" value="Genomic_DNA"/>
</dbReference>
<dbReference type="PROSITE" id="PS00194">
    <property type="entry name" value="THIOREDOXIN_1"/>
    <property type="match status" value="2"/>
</dbReference>
<organism evidence="12">
    <name type="scientific">Phaffia rhodozyma</name>
    <name type="common">Yeast</name>
    <name type="synonym">Xanthophyllomyces dendrorhous</name>
    <dbReference type="NCBI Taxonomy" id="264483"/>
    <lineage>
        <taxon>Eukaryota</taxon>
        <taxon>Fungi</taxon>
        <taxon>Dikarya</taxon>
        <taxon>Basidiomycota</taxon>
        <taxon>Agaricomycotina</taxon>
        <taxon>Tremellomycetes</taxon>
        <taxon>Cystofilobasidiales</taxon>
        <taxon>Mrakiaceae</taxon>
        <taxon>Phaffia</taxon>
    </lineage>
</organism>
<dbReference type="PROSITE" id="PS51352">
    <property type="entry name" value="THIOREDOXIN_2"/>
    <property type="match status" value="2"/>
</dbReference>
<evidence type="ECO:0000256" key="8">
    <source>
        <dbReference type="ARBA" id="ARBA00023284"/>
    </source>
</evidence>
<dbReference type="InterPro" id="IPR013766">
    <property type="entry name" value="Thioredoxin_domain"/>
</dbReference>
<keyword evidence="7 12" id="KW-0413">Isomerase</keyword>
<dbReference type="InterPro" id="IPR017937">
    <property type="entry name" value="Thioredoxin_CS"/>
</dbReference>
<dbReference type="CDD" id="cd02998">
    <property type="entry name" value="PDI_a_ERp38"/>
    <property type="match status" value="2"/>
</dbReference>
<comment type="similarity">
    <text evidence="2 9">Belongs to the protein disulfide isomerase family.</text>
</comment>
<evidence type="ECO:0000256" key="2">
    <source>
        <dbReference type="ARBA" id="ARBA00006347"/>
    </source>
</evidence>
<feature type="domain" description="Thioredoxin" evidence="11">
    <location>
        <begin position="127"/>
        <end position="251"/>
    </location>
</feature>
<protein>
    <recommendedName>
        <fullName evidence="3">protein disulfide-isomerase</fullName>
        <ecNumber evidence="3">5.3.4.1</ecNumber>
    </recommendedName>
</protein>
<dbReference type="EC" id="5.3.4.1" evidence="3"/>
<dbReference type="AlphaFoldDB" id="A0A0F7SW28"/>
<dbReference type="GO" id="GO:0006457">
    <property type="term" value="P:protein folding"/>
    <property type="evidence" value="ECO:0007669"/>
    <property type="project" value="TreeGrafter"/>
</dbReference>
<proteinExistence type="inferred from homology"/>
<dbReference type="Pfam" id="PF07749">
    <property type="entry name" value="ERp29"/>
    <property type="match status" value="1"/>
</dbReference>
<feature type="domain" description="Thioredoxin" evidence="11">
    <location>
        <begin position="3"/>
        <end position="124"/>
    </location>
</feature>
<evidence type="ECO:0000256" key="3">
    <source>
        <dbReference type="ARBA" id="ARBA00012723"/>
    </source>
</evidence>
<dbReference type="InterPro" id="IPR036356">
    <property type="entry name" value="ERp29_C_sf"/>
</dbReference>
<feature type="signal peptide" evidence="10">
    <location>
        <begin position="1"/>
        <end position="15"/>
    </location>
</feature>
<dbReference type="PRINTS" id="PR00421">
    <property type="entry name" value="THIOREDOXIN"/>
</dbReference>
<dbReference type="Pfam" id="PF00085">
    <property type="entry name" value="Thioredoxin"/>
    <property type="match status" value="2"/>
</dbReference>
<dbReference type="Gene3D" id="1.20.1150.12">
    <property type="entry name" value="Endoplasmic reticulum resident protein 29, C-terminal domain"/>
    <property type="match status" value="1"/>
</dbReference>
<dbReference type="InterPro" id="IPR011679">
    <property type="entry name" value="ERp29_C"/>
</dbReference>
<feature type="chain" id="PRO_5012700820" description="protein disulfide-isomerase" evidence="10">
    <location>
        <begin position="16"/>
        <end position="409"/>
    </location>
</feature>